<dbReference type="InterPro" id="IPR029058">
    <property type="entry name" value="AB_hydrolase_fold"/>
</dbReference>
<organism evidence="3 4">
    <name type="scientific">Mycobacterium paraense</name>
    <dbReference type="NCBI Taxonomy" id="767916"/>
    <lineage>
        <taxon>Bacteria</taxon>
        <taxon>Bacillati</taxon>
        <taxon>Actinomycetota</taxon>
        <taxon>Actinomycetes</taxon>
        <taxon>Mycobacteriales</taxon>
        <taxon>Mycobacteriaceae</taxon>
        <taxon>Mycobacterium</taxon>
        <taxon>Mycobacterium simiae complex</taxon>
    </lineage>
</organism>
<dbReference type="OrthoDB" id="5902829at2"/>
<dbReference type="Gene3D" id="3.40.50.1820">
    <property type="entry name" value="alpha/beta hydrolase"/>
    <property type="match status" value="1"/>
</dbReference>
<proteinExistence type="inferred from homology"/>
<sequence length="92" mass="9736">MLETVEFASRGSMLRGWLQRPDTADKAPAVVMAHGFGGLKDWLRPQSAALAEAGIATLVYDHAHFGDGDGTPRQHTDAAAQVRCYLANGAAA</sequence>
<protein>
    <recommendedName>
        <fullName evidence="5">Serine aminopeptidase S33 domain-containing protein</fullName>
    </recommendedName>
</protein>
<gene>
    <name evidence="3" type="ORF">AWB90_03290</name>
</gene>
<evidence type="ECO:0000256" key="1">
    <source>
        <dbReference type="ARBA" id="ARBA00008645"/>
    </source>
</evidence>
<evidence type="ECO:0000256" key="2">
    <source>
        <dbReference type="ARBA" id="ARBA00022801"/>
    </source>
</evidence>
<accession>A0A1X2AL13</accession>
<dbReference type="SUPFAM" id="SSF53474">
    <property type="entry name" value="alpha/beta-Hydrolases"/>
    <property type="match status" value="1"/>
</dbReference>
<dbReference type="AlphaFoldDB" id="A0A1X2AL13"/>
<dbReference type="RefSeq" id="WP_085189840.1">
    <property type="nucleotide sequence ID" value="NZ_LQPN01000016.1"/>
</dbReference>
<evidence type="ECO:0000313" key="4">
    <source>
        <dbReference type="Proteomes" id="UP000193285"/>
    </source>
</evidence>
<keyword evidence="2" id="KW-0378">Hydrolase</keyword>
<dbReference type="InterPro" id="IPR050261">
    <property type="entry name" value="FrsA_esterase"/>
</dbReference>
<comment type="similarity">
    <text evidence="1">Belongs to the AB hydrolase superfamily.</text>
</comment>
<comment type="caution">
    <text evidence="3">The sequence shown here is derived from an EMBL/GenBank/DDBJ whole genome shotgun (WGS) entry which is preliminary data.</text>
</comment>
<reference evidence="3 4" key="1">
    <citation type="journal article" date="2015" name="Emerg. Microbes Infect.">
        <title>Characterization of 17 strains belonging to the Mycobacterium simiae complex and description of Mycobacterium paraense sp. nov.</title>
        <authorList>
            <person name="Fusco da Costa A.R."/>
            <person name="Fedrizzi T."/>
            <person name="Lopes M.L."/>
            <person name="Pecorari M."/>
            <person name="Oliveira da Costa W.L."/>
            <person name="Giacobazzi E."/>
            <person name="da Costa Bahia J.R."/>
            <person name="De Sanctis V."/>
            <person name="Batista Lima K.V."/>
            <person name="Bertorelli R."/>
            <person name="Grottola A."/>
            <person name="Fabio A."/>
            <person name="Mariottini A."/>
            <person name="Ferretti P."/>
            <person name="Di Leva F."/>
            <person name="Fregni Serpini G."/>
            <person name="Tagliazucchi S."/>
            <person name="Rumpianesi F."/>
            <person name="Jousson O."/>
            <person name="Segata N."/>
            <person name="Tortoli E."/>
        </authorList>
    </citation>
    <scope>NUCLEOTIDE SEQUENCE [LARGE SCALE GENOMIC DNA]</scope>
    <source>
        <strain evidence="3 4">IEC33</strain>
    </source>
</reference>
<name>A0A1X2AL13_9MYCO</name>
<evidence type="ECO:0000313" key="3">
    <source>
        <dbReference type="EMBL" id="ORW52063.1"/>
    </source>
</evidence>
<dbReference type="EMBL" id="LQPN01000016">
    <property type="protein sequence ID" value="ORW52063.1"/>
    <property type="molecule type" value="Genomic_DNA"/>
</dbReference>
<dbReference type="PANTHER" id="PTHR22946">
    <property type="entry name" value="DIENELACTONE HYDROLASE DOMAIN-CONTAINING PROTEIN-RELATED"/>
    <property type="match status" value="1"/>
</dbReference>
<dbReference type="Proteomes" id="UP000193285">
    <property type="component" value="Unassembled WGS sequence"/>
</dbReference>
<evidence type="ECO:0008006" key="5">
    <source>
        <dbReference type="Google" id="ProtNLM"/>
    </source>
</evidence>
<dbReference type="GO" id="GO:0052689">
    <property type="term" value="F:carboxylic ester hydrolase activity"/>
    <property type="evidence" value="ECO:0007669"/>
    <property type="project" value="UniProtKB-ARBA"/>
</dbReference>
<dbReference type="PANTHER" id="PTHR22946:SF9">
    <property type="entry name" value="POLYKETIDE TRANSFERASE AF380"/>
    <property type="match status" value="1"/>
</dbReference>